<evidence type="ECO:0000259" key="7">
    <source>
        <dbReference type="Pfam" id="PF18004"/>
    </source>
</evidence>
<dbReference type="Pfam" id="PF21505">
    <property type="entry name" value="RPN2_N"/>
    <property type="match status" value="1"/>
</dbReference>
<dbReference type="GO" id="GO:0043161">
    <property type="term" value="P:proteasome-mediated ubiquitin-dependent protein catabolic process"/>
    <property type="evidence" value="ECO:0007669"/>
    <property type="project" value="TreeGrafter"/>
</dbReference>
<dbReference type="GO" id="GO:0005634">
    <property type="term" value="C:nucleus"/>
    <property type="evidence" value="ECO:0007669"/>
    <property type="project" value="TreeGrafter"/>
</dbReference>
<dbReference type="Pfam" id="PF13646">
    <property type="entry name" value="HEAT_2"/>
    <property type="match status" value="1"/>
</dbReference>
<evidence type="ECO:0000256" key="4">
    <source>
        <dbReference type="ARBA" id="ARBA00022942"/>
    </source>
</evidence>
<evidence type="ECO:0000259" key="8">
    <source>
        <dbReference type="Pfam" id="PF21505"/>
    </source>
</evidence>
<dbReference type="InterPro" id="IPR016642">
    <property type="entry name" value="26S_Psome_Rpn2"/>
</dbReference>
<evidence type="ECO:0000313" key="9">
    <source>
        <dbReference type="EMBL" id="VDP31318.1"/>
    </source>
</evidence>
<dbReference type="WBParaSite" id="SCUD_0000853901-mRNA-1">
    <property type="protein sequence ID" value="SCUD_0000853901-mRNA-1"/>
    <property type="gene ID" value="SCUD_0000853901"/>
</dbReference>
<dbReference type="AlphaFoldDB" id="A0A183K0M8"/>
<feature type="compositionally biased region" description="Low complexity" evidence="6">
    <location>
        <begin position="1040"/>
        <end position="1058"/>
    </location>
</feature>
<evidence type="ECO:0000256" key="5">
    <source>
        <dbReference type="PIRNR" id="PIRNR015947"/>
    </source>
</evidence>
<feature type="compositionally biased region" description="Basic and acidic residues" evidence="6">
    <location>
        <begin position="1225"/>
        <end position="1248"/>
    </location>
</feature>
<dbReference type="PANTHER" id="PTHR10943">
    <property type="entry name" value="26S PROTEASOME NON-ATPASE REGULATORY SUBUNIT"/>
    <property type="match status" value="1"/>
</dbReference>
<sequence length="1248" mass="136519">MALTSAAGLVSLLDDKGSDVKAFALKRLYDMVDEFWAEISEAVMKIEILHEDSNFEYNKLAALLVSKVYYHLAVYDDALHYALCAEELFDLNANTEFVETIIAKCIDKYTALRTAQDQLVDSSGSVVTENSDDSTWSVTSPTYKRLEHVVNQMFDRCFDHKQYKQALGIAIETRRLDIFEKAIISSDDQEGMLRYAFRVVLTLIDSVRLRNRLLKILVSVYMNRALPSDAVNVCQCLVLMDDPQINTLSGIYLLSFQATADTLEHLLLQSQEAAVTAYQIGFDLYENATQNFLQRVSASLARSSKLSHVMSLIERDKNAAKSSKTPEGSACTTVETTDGDKNKSDNKEAEEAVETALASETNKEAEIPADEPLSELDKEIKNRLMHLVSILSGDKVIELHLQFLIRNNKADLRLLERIRDEVRHSVTHNATVIANGIMHCGTTSDQFLRDHLNWLGKAVNWAKFTATATLGVIHKGHEKEALRLMSAYLPKDASGSSGSVYTEGGGLFALGLIHANHGGTMTEYLLNQCKEATAEPVRHGACLGLGLAAMGTGREDVYDQIKLNLYQDDAITGEAAGIGIGLVMLGTGSTRAIEDLLGYAKETAHEKIIRGVALGIALVMYGRVEEADELIDNLIIDNDPILRWSGMATIAMAYCGTGNNQAVKRLLHAAVSDTNDDVRRWAVTALGFVLFKNPEQVPSLVSLLVESYHPHLRYGAAMAVGIACAGTALKEAVSLLETLHEGTVPFVRQGALIANAMVLIQQNAVTSPKSVDFRQKLLKIIGDRHEDLLAKFGAIIACGILDAGGCNMTISLQTRTGNANMAAAVGLLIFQNFWFWHPLTNFISLAFTPTALIALNKDLNMPKIQFRSNAKPSTFAYPQPLQQEKEKKREKVETAILSITAKQRKKEADRKQHKEQQQSTTTGGAQTRKDSQTKEVKMDIDTPLETVKEEKPSASSTETKEEKEPNFSLLNNPARVMRSQQRYVTLPESSRYVTLKPISQGGILMVQDKSPQDAEVLVENVLGHGPTLERSGVGGGTGSSSGTSSSDLAAALGSGSNSKTELIHASTIGAYLDEDDDDDDEEDEDDDEDSSSDMHEEDEDDDEEEFDVAAATVSTVEIEESDDHTSKGDIEMSESSTEVRRDKSRGTTSSRRGSKSHVSSSEPNPPEPFLYIEEGTTSQTTTSSIAGSSSTSSKSDSTVATDTSSTNAKQSPPTSSSEPMDVIMETDKEAEKKSDSELDSKSKDNNDK</sequence>
<dbReference type="PANTHER" id="PTHR10943:SF2">
    <property type="entry name" value="26S PROTEASOME NON-ATPASE REGULATORY SUBUNIT 1"/>
    <property type="match status" value="1"/>
</dbReference>
<feature type="compositionally biased region" description="Basic and acidic residues" evidence="6">
    <location>
        <begin position="927"/>
        <end position="965"/>
    </location>
</feature>
<keyword evidence="3" id="KW-0677">Repeat</keyword>
<reference evidence="9 10" key="2">
    <citation type="submission" date="2018-11" db="EMBL/GenBank/DDBJ databases">
        <authorList>
            <consortium name="Pathogen Informatics"/>
        </authorList>
    </citation>
    <scope>NUCLEOTIDE SEQUENCE [LARGE SCALE GENOMIC DNA]</scope>
    <source>
        <strain evidence="9">Dakar</strain>
        <strain evidence="10">Dakar, Senegal</strain>
    </source>
</reference>
<comment type="function">
    <text evidence="5">Component of the 26S proteasome, a multiprotein complex involved in the ATP-dependent degradation of ubiquitinated proteins. This complex plays a key role in the maintenance of protein homeostasis by removing misfolded or damaged proteins, which could impair cellular functions, and by removing proteins whose functions are no longer required. Therefore, the proteasome participates in numerous cellular processes, including cell cycle progression, apoptosis, or DNA damage repair.</text>
</comment>
<name>A0A183K0M8_9TREM</name>
<evidence type="ECO:0000313" key="11">
    <source>
        <dbReference type="WBParaSite" id="SCUD_0000853901-mRNA-1"/>
    </source>
</evidence>
<comment type="similarity">
    <text evidence="1 5">Belongs to the proteasome subunit S1 family.</text>
</comment>
<feature type="compositionally biased region" description="Basic and acidic residues" evidence="6">
    <location>
        <begin position="906"/>
        <end position="916"/>
    </location>
</feature>
<keyword evidence="10" id="KW-1185">Reference proteome</keyword>
<dbReference type="InterPro" id="IPR048570">
    <property type="entry name" value="PSMD1_RPN2_N"/>
</dbReference>
<dbReference type="Pfam" id="PF18004">
    <property type="entry name" value="RPN2_C"/>
    <property type="match status" value="1"/>
</dbReference>
<dbReference type="GO" id="GO:0030234">
    <property type="term" value="F:enzyme regulator activity"/>
    <property type="evidence" value="ECO:0007669"/>
    <property type="project" value="UniProtKB-UniRule"/>
</dbReference>
<dbReference type="EMBL" id="UZAK01032795">
    <property type="protein sequence ID" value="VDP31318.1"/>
    <property type="molecule type" value="Genomic_DNA"/>
</dbReference>
<reference evidence="11" key="1">
    <citation type="submission" date="2016-06" db="UniProtKB">
        <authorList>
            <consortium name="WormBaseParasite"/>
        </authorList>
    </citation>
    <scope>IDENTIFICATION</scope>
</reference>
<dbReference type="GO" id="GO:0008540">
    <property type="term" value="C:proteasome regulatory particle, base subcomplex"/>
    <property type="evidence" value="ECO:0007669"/>
    <property type="project" value="UniProtKB-UniRule"/>
</dbReference>
<dbReference type="InterPro" id="IPR016024">
    <property type="entry name" value="ARM-type_fold"/>
</dbReference>
<feature type="region of interest" description="Disordered" evidence="6">
    <location>
        <begin position="1025"/>
        <end position="1248"/>
    </location>
</feature>
<feature type="domain" description="26S proteasome non-ATPase regulatory subunit 1/RPN2 N-terminal" evidence="8">
    <location>
        <begin position="4"/>
        <end position="310"/>
    </location>
</feature>
<evidence type="ECO:0000256" key="6">
    <source>
        <dbReference type="SAM" id="MobiDB-lite"/>
    </source>
</evidence>
<feature type="compositionally biased region" description="Polar residues" evidence="6">
    <location>
        <begin position="1207"/>
        <end position="1218"/>
    </location>
</feature>
<dbReference type="STRING" id="6186.A0A183K0M8"/>
<feature type="compositionally biased region" description="Low complexity" evidence="6">
    <location>
        <begin position="1176"/>
        <end position="1206"/>
    </location>
</feature>
<dbReference type="Gene3D" id="1.25.10.10">
    <property type="entry name" value="Leucine-rich Repeat Variant"/>
    <property type="match status" value="1"/>
</dbReference>
<dbReference type="SUPFAM" id="SSF48371">
    <property type="entry name" value="ARM repeat"/>
    <property type="match status" value="1"/>
</dbReference>
<feature type="compositionally biased region" description="Low complexity" evidence="6">
    <location>
        <begin position="917"/>
        <end position="926"/>
    </location>
</feature>
<feature type="region of interest" description="Disordered" evidence="6">
    <location>
        <begin position="317"/>
        <end position="349"/>
    </location>
</feature>
<accession>A0A183K0M8</accession>
<evidence type="ECO:0000256" key="3">
    <source>
        <dbReference type="ARBA" id="ARBA00022737"/>
    </source>
</evidence>
<evidence type="ECO:0000256" key="1">
    <source>
        <dbReference type="ARBA" id="ARBA00006308"/>
    </source>
</evidence>
<dbReference type="FunFam" id="1.25.10.10:FF:000017">
    <property type="entry name" value="26S proteasome non-ATPase regulatory subunit 1"/>
    <property type="match status" value="1"/>
</dbReference>
<evidence type="ECO:0000256" key="2">
    <source>
        <dbReference type="ARBA" id="ARBA00014929"/>
    </source>
</evidence>
<feature type="domain" description="26S proteasome regulatory subunit RPN2 C-terminal" evidence="7">
    <location>
        <begin position="850"/>
        <end position="1018"/>
    </location>
</feature>
<comment type="subunit">
    <text evidence="5">Component of the 19S proteasome regulatory particle complex. The 26S proteasome consists of a 20S core particle (CP) and two 19S regulatory subunits (RP).</text>
</comment>
<protein>
    <recommendedName>
        <fullName evidence="2 5">26S proteasome non-ATPase regulatory subunit 1</fullName>
    </recommendedName>
</protein>
<evidence type="ECO:0000313" key="10">
    <source>
        <dbReference type="Proteomes" id="UP000279833"/>
    </source>
</evidence>
<keyword evidence="4 5" id="KW-0647">Proteasome</keyword>
<dbReference type="InterPro" id="IPR002015">
    <property type="entry name" value="Proteasome/cyclosome_rpt"/>
</dbReference>
<feature type="region of interest" description="Disordered" evidence="6">
    <location>
        <begin position="901"/>
        <end position="969"/>
    </location>
</feature>
<feature type="compositionally biased region" description="Low complexity" evidence="6">
    <location>
        <begin position="1146"/>
        <end position="1161"/>
    </location>
</feature>
<feature type="compositionally biased region" description="Polar residues" evidence="6">
    <location>
        <begin position="320"/>
        <end position="336"/>
    </location>
</feature>
<feature type="compositionally biased region" description="Acidic residues" evidence="6">
    <location>
        <begin position="1072"/>
        <end position="1107"/>
    </location>
</feature>
<dbReference type="GO" id="GO:0034515">
    <property type="term" value="C:proteasome storage granule"/>
    <property type="evidence" value="ECO:0007669"/>
    <property type="project" value="TreeGrafter"/>
</dbReference>
<dbReference type="InterPro" id="IPR011989">
    <property type="entry name" value="ARM-like"/>
</dbReference>
<dbReference type="GO" id="GO:0042176">
    <property type="term" value="P:regulation of protein catabolic process"/>
    <property type="evidence" value="ECO:0007669"/>
    <property type="project" value="UniProtKB-UniRule"/>
</dbReference>
<organism evidence="11">
    <name type="scientific">Schistosoma curassoni</name>
    <dbReference type="NCBI Taxonomy" id="6186"/>
    <lineage>
        <taxon>Eukaryota</taxon>
        <taxon>Metazoa</taxon>
        <taxon>Spiralia</taxon>
        <taxon>Lophotrochozoa</taxon>
        <taxon>Platyhelminthes</taxon>
        <taxon>Trematoda</taxon>
        <taxon>Digenea</taxon>
        <taxon>Strigeidida</taxon>
        <taxon>Schistosomatoidea</taxon>
        <taxon>Schistosomatidae</taxon>
        <taxon>Schistosoma</taxon>
    </lineage>
</organism>
<dbReference type="Pfam" id="PF01851">
    <property type="entry name" value="PC_rep"/>
    <property type="match status" value="2"/>
</dbReference>
<dbReference type="PIRSF" id="PIRSF015947">
    <property type="entry name" value="26S_Psome_Rpn2"/>
    <property type="match status" value="1"/>
</dbReference>
<feature type="compositionally biased region" description="Basic and acidic residues" evidence="6">
    <location>
        <begin position="338"/>
        <end position="349"/>
    </location>
</feature>
<dbReference type="Proteomes" id="UP000279833">
    <property type="component" value="Unassembled WGS sequence"/>
</dbReference>
<dbReference type="InterPro" id="IPR040623">
    <property type="entry name" value="RPN2_C"/>
</dbReference>
<gene>
    <name evidence="9" type="ORF">SCUD_LOCUS8539</name>
</gene>
<proteinExistence type="inferred from homology"/>